<dbReference type="EMBL" id="JAACJN010000009">
    <property type="protein sequence ID" value="KAF5391597.1"/>
    <property type="molecule type" value="Genomic_DNA"/>
</dbReference>
<evidence type="ECO:0000256" key="1">
    <source>
        <dbReference type="SAM" id="Coils"/>
    </source>
</evidence>
<reference evidence="2 3" key="1">
    <citation type="journal article" date="2020" name="ISME J.">
        <title>Uncovering the hidden diversity of litter-decomposition mechanisms in mushroom-forming fungi.</title>
        <authorList>
            <person name="Floudas D."/>
            <person name="Bentzer J."/>
            <person name="Ahren D."/>
            <person name="Johansson T."/>
            <person name="Persson P."/>
            <person name="Tunlid A."/>
        </authorList>
    </citation>
    <scope>NUCLEOTIDE SEQUENCE [LARGE SCALE GENOMIC DNA]</scope>
    <source>
        <strain evidence="2 3">CBS 406.79</strain>
    </source>
</reference>
<dbReference type="OrthoDB" id="3365698at2759"/>
<comment type="caution">
    <text evidence="2">The sequence shown here is derived from an EMBL/GenBank/DDBJ whole genome shotgun (WGS) entry which is preliminary data.</text>
</comment>
<protein>
    <recommendedName>
        <fullName evidence="4">F-box domain-containing protein</fullName>
    </recommendedName>
</protein>
<evidence type="ECO:0008006" key="4">
    <source>
        <dbReference type="Google" id="ProtNLM"/>
    </source>
</evidence>
<feature type="coiled-coil region" evidence="1">
    <location>
        <begin position="35"/>
        <end position="111"/>
    </location>
</feature>
<accession>A0A8H5MF26</accession>
<name>A0A8H5MF26_9AGAR</name>
<organism evidence="2 3">
    <name type="scientific">Collybiopsis confluens</name>
    <dbReference type="NCBI Taxonomy" id="2823264"/>
    <lineage>
        <taxon>Eukaryota</taxon>
        <taxon>Fungi</taxon>
        <taxon>Dikarya</taxon>
        <taxon>Basidiomycota</taxon>
        <taxon>Agaricomycotina</taxon>
        <taxon>Agaricomycetes</taxon>
        <taxon>Agaricomycetidae</taxon>
        <taxon>Agaricales</taxon>
        <taxon>Marasmiineae</taxon>
        <taxon>Omphalotaceae</taxon>
        <taxon>Collybiopsis</taxon>
    </lineage>
</organism>
<dbReference type="AlphaFoldDB" id="A0A8H5MF26"/>
<keyword evidence="1" id="KW-0175">Coiled coil</keyword>
<gene>
    <name evidence="2" type="ORF">D9757_002548</name>
</gene>
<keyword evidence="3" id="KW-1185">Reference proteome</keyword>
<sequence length="389" mass="44684">MNFPANLTLVGIDPFLTEEQALEVQQALEREQHIIDSLDAEIAHAHAALASLRRRRNESQKAISMNSIPSESQVSTIRSNISEHGRRLEQLEKEIIEAEEARDLLEQQQLVAQTESSEFSREQLTNEREQHQGRITHLVVQRDQVQTDIEALQAVISPIRRLPLEILSEIFVECFPKIKFTRPSAHEPPLLLAQICRRWRHVAISTPKIWSAILITVTEHCHPDLSLLQTFIDRSAMHPLSFRIKEELDADAASSMHEAAFELLWSAHARWRDVQLDYKDWRTNSSLGRITETPLLLETLSLKREYWNADALEPLSHLFAAPHLRKIIWFGVLKNHPNPAEIMPLELLQKLNLDNPSQKLSLCKISGVLHYPPDWSLALFLFSSPLRSE</sequence>
<evidence type="ECO:0000313" key="2">
    <source>
        <dbReference type="EMBL" id="KAF5391597.1"/>
    </source>
</evidence>
<dbReference type="Proteomes" id="UP000518752">
    <property type="component" value="Unassembled WGS sequence"/>
</dbReference>
<proteinExistence type="predicted"/>
<evidence type="ECO:0000313" key="3">
    <source>
        <dbReference type="Proteomes" id="UP000518752"/>
    </source>
</evidence>